<dbReference type="Proteomes" id="UP000253314">
    <property type="component" value="Unassembled WGS sequence"/>
</dbReference>
<keyword evidence="3" id="KW-1185">Reference proteome</keyword>
<evidence type="ECO:0000313" key="3">
    <source>
        <dbReference type="Proteomes" id="UP000253314"/>
    </source>
</evidence>
<protein>
    <submittedName>
        <fullName evidence="2">Uncharacterized protein</fullName>
    </submittedName>
</protein>
<keyword evidence="1" id="KW-0472">Membrane</keyword>
<keyword evidence="1" id="KW-1133">Transmembrane helix</keyword>
<evidence type="ECO:0000313" key="2">
    <source>
        <dbReference type="EMBL" id="RBW69383.1"/>
    </source>
</evidence>
<dbReference type="AlphaFoldDB" id="A0A366XZ11"/>
<evidence type="ECO:0000256" key="1">
    <source>
        <dbReference type="SAM" id="Phobius"/>
    </source>
</evidence>
<keyword evidence="1" id="KW-0812">Transmembrane</keyword>
<organism evidence="2 3">
    <name type="scientific">Bacillus taeanensis</name>
    <dbReference type="NCBI Taxonomy" id="273032"/>
    <lineage>
        <taxon>Bacteria</taxon>
        <taxon>Bacillati</taxon>
        <taxon>Bacillota</taxon>
        <taxon>Bacilli</taxon>
        <taxon>Bacillales</taxon>
        <taxon>Bacillaceae</taxon>
        <taxon>Bacillus</taxon>
    </lineage>
</organism>
<name>A0A366XZ11_9BACI</name>
<accession>A0A366XZ11</accession>
<sequence>MLSNKKRNASFLKRNTALVHIFSTQFNKKLLLLKYHITREEAIENTNIFKIPPYYKLFSVVYYMFFFFYL</sequence>
<reference evidence="2 3" key="1">
    <citation type="submission" date="2018-07" db="EMBL/GenBank/DDBJ databases">
        <title>Lottiidibacillus patelloidae gen. nov., sp. nov., isolated from the intestinal tract of a marine limpet and the reclassification of B. taeanensis BH030017T, B. algicola KMM 3737T and B. hwajinpoensis SW-72T as genus Lottiidibacillus.</title>
        <authorList>
            <person name="Liu R."/>
            <person name="Huang Z."/>
        </authorList>
    </citation>
    <scope>NUCLEOTIDE SEQUENCE [LARGE SCALE GENOMIC DNA]</scope>
    <source>
        <strain evidence="2 3">BH030017</strain>
    </source>
</reference>
<proteinExistence type="predicted"/>
<comment type="caution">
    <text evidence="2">The sequence shown here is derived from an EMBL/GenBank/DDBJ whole genome shotgun (WGS) entry which is preliminary data.</text>
</comment>
<feature type="transmembrane region" description="Helical" evidence="1">
    <location>
        <begin position="53"/>
        <end position="69"/>
    </location>
</feature>
<gene>
    <name evidence="2" type="ORF">DS031_12165</name>
</gene>
<dbReference type="EMBL" id="QOCW01000011">
    <property type="protein sequence ID" value="RBW69383.1"/>
    <property type="molecule type" value="Genomic_DNA"/>
</dbReference>